<evidence type="ECO:0000313" key="2">
    <source>
        <dbReference type="EMBL" id="GAA4404807.1"/>
    </source>
</evidence>
<reference evidence="3" key="1">
    <citation type="journal article" date="2019" name="Int. J. Syst. Evol. Microbiol.">
        <title>The Global Catalogue of Microorganisms (GCM) 10K type strain sequencing project: providing services to taxonomists for standard genome sequencing and annotation.</title>
        <authorList>
            <consortium name="The Broad Institute Genomics Platform"/>
            <consortium name="The Broad Institute Genome Sequencing Center for Infectious Disease"/>
            <person name="Wu L."/>
            <person name="Ma J."/>
        </authorList>
    </citation>
    <scope>NUCLEOTIDE SEQUENCE [LARGE SCALE GENOMIC DNA]</scope>
    <source>
        <strain evidence="3">JCM 17688</strain>
    </source>
</reference>
<dbReference type="Proteomes" id="UP001500635">
    <property type="component" value="Unassembled WGS sequence"/>
</dbReference>
<dbReference type="GO" id="GO:0016787">
    <property type="term" value="F:hydrolase activity"/>
    <property type="evidence" value="ECO:0007669"/>
    <property type="project" value="UniProtKB-KW"/>
</dbReference>
<dbReference type="PANTHER" id="PTHR43798">
    <property type="entry name" value="MONOACYLGLYCEROL LIPASE"/>
    <property type="match status" value="1"/>
</dbReference>
<protein>
    <submittedName>
        <fullName evidence="2">Alpha/beta fold hydrolase</fullName>
    </submittedName>
</protein>
<keyword evidence="3" id="KW-1185">Reference proteome</keyword>
<evidence type="ECO:0000313" key="3">
    <source>
        <dbReference type="Proteomes" id="UP001500635"/>
    </source>
</evidence>
<dbReference type="InterPro" id="IPR029058">
    <property type="entry name" value="AB_hydrolase_fold"/>
</dbReference>
<feature type="domain" description="AB hydrolase-1" evidence="1">
    <location>
        <begin position="50"/>
        <end position="283"/>
    </location>
</feature>
<proteinExistence type="predicted"/>
<organism evidence="2 3">
    <name type="scientific">Tsukamurella soli</name>
    <dbReference type="NCBI Taxonomy" id="644556"/>
    <lineage>
        <taxon>Bacteria</taxon>
        <taxon>Bacillati</taxon>
        <taxon>Actinomycetota</taxon>
        <taxon>Actinomycetes</taxon>
        <taxon>Mycobacteriales</taxon>
        <taxon>Tsukamurellaceae</taxon>
        <taxon>Tsukamurella</taxon>
    </lineage>
</organism>
<keyword evidence="2" id="KW-0378">Hydrolase</keyword>
<evidence type="ECO:0000259" key="1">
    <source>
        <dbReference type="Pfam" id="PF12697"/>
    </source>
</evidence>
<sequence>MADHDVRFAAAYRDVLARWGDVTVVTCDTARARTRITVVPGPDGADSPLVVLLPGGGATSTVWFPQVADLAMGATVIAPDLPGDAGCSLRRQGLRGWRDVAAWCAEVVAAAGRETGAAAGRETGAAAGRPVTVVGHSYGAQIAVRFALDRPDLVAGVTLLDPTGVFARVSAETALHAVPLLLAPTGRRWRRYLDWETGGAALDPAWLRLGAAAADGSRMRPVRLPRPSPADIDRLAGQAGGVRVVLAERSRYHDARRMAADLRRRHPWITVETLPASHHELPFVWRP</sequence>
<dbReference type="InterPro" id="IPR050266">
    <property type="entry name" value="AB_hydrolase_sf"/>
</dbReference>
<gene>
    <name evidence="2" type="ORF">GCM10023147_47560</name>
</gene>
<comment type="caution">
    <text evidence="2">The sequence shown here is derived from an EMBL/GenBank/DDBJ whole genome shotgun (WGS) entry which is preliminary data.</text>
</comment>
<dbReference type="Pfam" id="PF12697">
    <property type="entry name" value="Abhydrolase_6"/>
    <property type="match status" value="1"/>
</dbReference>
<accession>A0ABP8KET4</accession>
<dbReference type="PANTHER" id="PTHR43798:SF33">
    <property type="entry name" value="HYDROLASE, PUTATIVE (AFU_ORTHOLOGUE AFUA_2G14860)-RELATED"/>
    <property type="match status" value="1"/>
</dbReference>
<name>A0ABP8KET4_9ACTN</name>
<dbReference type="SUPFAM" id="SSF53474">
    <property type="entry name" value="alpha/beta-Hydrolases"/>
    <property type="match status" value="1"/>
</dbReference>
<dbReference type="EMBL" id="BAABFR010000128">
    <property type="protein sequence ID" value="GAA4404807.1"/>
    <property type="molecule type" value="Genomic_DNA"/>
</dbReference>
<dbReference type="RefSeq" id="WP_345000906.1">
    <property type="nucleotide sequence ID" value="NZ_BAABFR010000128.1"/>
</dbReference>
<dbReference type="InterPro" id="IPR000073">
    <property type="entry name" value="AB_hydrolase_1"/>
</dbReference>
<dbReference type="Gene3D" id="3.40.50.1820">
    <property type="entry name" value="alpha/beta hydrolase"/>
    <property type="match status" value="1"/>
</dbReference>